<keyword evidence="1" id="KW-1133">Transmembrane helix</keyword>
<dbReference type="RefSeq" id="WP_144099709.1">
    <property type="nucleotide sequence ID" value="NZ_CABHNM010000010.1"/>
</dbReference>
<dbReference type="GO" id="GO:0016301">
    <property type="term" value="F:kinase activity"/>
    <property type="evidence" value="ECO:0007669"/>
    <property type="project" value="UniProtKB-KW"/>
</dbReference>
<protein>
    <submittedName>
        <fullName evidence="3">Sensory histidine kinase DcuS</fullName>
    </submittedName>
</protein>
<keyword evidence="1" id="KW-0472">Membrane</keyword>
<gene>
    <name evidence="3" type="ORF">DLSSTS7063_00355</name>
</gene>
<dbReference type="Proteomes" id="UP000398619">
    <property type="component" value="Unassembled WGS sequence"/>
</dbReference>
<organism evidence="3 4">
    <name type="scientific">Dorea longicatena</name>
    <dbReference type="NCBI Taxonomy" id="88431"/>
    <lineage>
        <taxon>Bacteria</taxon>
        <taxon>Bacillati</taxon>
        <taxon>Bacillota</taxon>
        <taxon>Clostridia</taxon>
        <taxon>Lachnospirales</taxon>
        <taxon>Lachnospiraceae</taxon>
        <taxon>Dorea</taxon>
    </lineage>
</organism>
<name>A0A564S9A7_9FIRM</name>
<dbReference type="Gene3D" id="3.30.565.10">
    <property type="entry name" value="Histidine kinase-like ATPase, C-terminal domain"/>
    <property type="match status" value="1"/>
</dbReference>
<dbReference type="EMBL" id="CABHNM010000010">
    <property type="protein sequence ID" value="VUW91704.1"/>
    <property type="molecule type" value="Genomic_DNA"/>
</dbReference>
<evidence type="ECO:0000259" key="2">
    <source>
        <dbReference type="Pfam" id="PF14501"/>
    </source>
</evidence>
<keyword evidence="3" id="KW-0808">Transferase</keyword>
<dbReference type="SUPFAM" id="SSF55874">
    <property type="entry name" value="ATPase domain of HSP90 chaperone/DNA topoisomerase II/histidine kinase"/>
    <property type="match status" value="1"/>
</dbReference>
<evidence type="ECO:0000313" key="4">
    <source>
        <dbReference type="Proteomes" id="UP000398619"/>
    </source>
</evidence>
<dbReference type="CDD" id="cd16935">
    <property type="entry name" value="HATPase_AgrC-ComD-like"/>
    <property type="match status" value="1"/>
</dbReference>
<dbReference type="Pfam" id="PF14501">
    <property type="entry name" value="HATPase_c_5"/>
    <property type="match status" value="1"/>
</dbReference>
<proteinExistence type="predicted"/>
<dbReference type="PANTHER" id="PTHR40448">
    <property type="entry name" value="TWO-COMPONENT SENSOR HISTIDINE KINASE"/>
    <property type="match status" value="1"/>
</dbReference>
<feature type="domain" description="Sensor histidine kinase NatK-like C-terminal" evidence="2">
    <location>
        <begin position="323"/>
        <end position="418"/>
    </location>
</feature>
<feature type="transmembrane region" description="Helical" evidence="1">
    <location>
        <begin position="59"/>
        <end position="76"/>
    </location>
</feature>
<dbReference type="AlphaFoldDB" id="A0A564S9A7"/>
<keyword evidence="1" id="KW-0812">Transmembrane</keyword>
<sequence length="427" mass="49853">MIKIVFTLILGIMSLLIIKEYLEILLINKMLKHQWLFWELNLIVTIILENDTGMPWKNLLLNVIYVFYICMVGYHGKVREKIMTTFSLIAIWAISEAIVEYSARMSHIYFVEPAIQGAIASKLLTLSIIEVIKYIVSRYILKDVDRELPGYWWLLTFMPVCCIGIIYFIYYLVEKRPENGVVFGAMLSSCLFLPLNLGIFKIYDLLSREFLLKQQNVIYEQNIRLFSEEMRMKEESLISRNIIHDYRKHFLVIQGMAYGEQCEEIVQYLDKLNIYYEKEKSLVNCGNFVIDAMMNSKYLIACKENIKHEDRIVVPEAMNFEDVDLCILLGNMLDNAYEATKKAEKKIINTSIIYSKGKLTIGVKNTYDGIIEKDRKGNYISTKMNKTNHGMGIKLMQRIVDKYNGFLSLENDDNYFVVIAVLIEKIM</sequence>
<dbReference type="InterPro" id="IPR032834">
    <property type="entry name" value="NatK-like_C"/>
</dbReference>
<evidence type="ECO:0000256" key="1">
    <source>
        <dbReference type="SAM" id="Phobius"/>
    </source>
</evidence>
<dbReference type="InterPro" id="IPR036890">
    <property type="entry name" value="HATPase_C_sf"/>
</dbReference>
<evidence type="ECO:0000313" key="3">
    <source>
        <dbReference type="EMBL" id="VUW91704.1"/>
    </source>
</evidence>
<feature type="transmembrane region" description="Helical" evidence="1">
    <location>
        <begin position="6"/>
        <end position="27"/>
    </location>
</feature>
<reference evidence="3 4" key="1">
    <citation type="submission" date="2019-07" db="EMBL/GenBank/DDBJ databases">
        <authorList>
            <person name="Hibberd C M."/>
            <person name="Gehrig L. J."/>
            <person name="Chang H.-W."/>
            <person name="Venkatesh S."/>
        </authorList>
    </citation>
    <scope>NUCLEOTIDE SEQUENCE [LARGE SCALE GENOMIC DNA]</scope>
    <source>
        <strain evidence="3">Dorea_longicatena_SSTS_Bg7063</strain>
    </source>
</reference>
<feature type="transmembrane region" description="Helical" evidence="1">
    <location>
        <begin position="115"/>
        <end position="136"/>
    </location>
</feature>
<feature type="transmembrane region" description="Helical" evidence="1">
    <location>
        <begin position="180"/>
        <end position="203"/>
    </location>
</feature>
<dbReference type="GO" id="GO:0042802">
    <property type="term" value="F:identical protein binding"/>
    <property type="evidence" value="ECO:0007669"/>
    <property type="project" value="TreeGrafter"/>
</dbReference>
<dbReference type="PANTHER" id="PTHR40448:SF1">
    <property type="entry name" value="TWO-COMPONENT SENSOR HISTIDINE KINASE"/>
    <property type="match status" value="1"/>
</dbReference>
<accession>A0A564S9A7</accession>
<feature type="transmembrane region" description="Helical" evidence="1">
    <location>
        <begin position="151"/>
        <end position="173"/>
    </location>
</feature>
<keyword evidence="3" id="KW-0418">Kinase</keyword>